<keyword evidence="3" id="KW-1185">Reference proteome</keyword>
<dbReference type="AlphaFoldDB" id="A0A8H7QUP9"/>
<dbReference type="PROSITE" id="PS01220">
    <property type="entry name" value="PBP"/>
    <property type="match status" value="1"/>
</dbReference>
<dbReference type="InterPro" id="IPR008914">
    <property type="entry name" value="PEBP"/>
</dbReference>
<evidence type="ECO:0008006" key="4">
    <source>
        <dbReference type="Google" id="ProtNLM"/>
    </source>
</evidence>
<dbReference type="InterPro" id="IPR001858">
    <property type="entry name" value="Phosphatidylethanolamine-bd_CS"/>
</dbReference>
<accession>A0A8H7QUP9</accession>
<comment type="caution">
    <text evidence="2">The sequence shown here is derived from an EMBL/GenBank/DDBJ whole genome shotgun (WGS) entry which is preliminary data.</text>
</comment>
<organism evidence="2 3">
    <name type="scientific">Mucor saturninus</name>
    <dbReference type="NCBI Taxonomy" id="64648"/>
    <lineage>
        <taxon>Eukaryota</taxon>
        <taxon>Fungi</taxon>
        <taxon>Fungi incertae sedis</taxon>
        <taxon>Mucoromycota</taxon>
        <taxon>Mucoromycotina</taxon>
        <taxon>Mucoromycetes</taxon>
        <taxon>Mucorales</taxon>
        <taxon>Mucorineae</taxon>
        <taxon>Mucoraceae</taxon>
        <taxon>Mucor</taxon>
    </lineage>
</organism>
<reference evidence="2" key="1">
    <citation type="submission" date="2020-12" db="EMBL/GenBank/DDBJ databases">
        <title>Metabolic potential, ecology and presence of endohyphal bacteria is reflected in genomic diversity of Mucoromycotina.</title>
        <authorList>
            <person name="Muszewska A."/>
            <person name="Okrasinska A."/>
            <person name="Steczkiewicz K."/>
            <person name="Drgas O."/>
            <person name="Orlowska M."/>
            <person name="Perlinska-Lenart U."/>
            <person name="Aleksandrzak-Piekarczyk T."/>
            <person name="Szatraj K."/>
            <person name="Zielenkiewicz U."/>
            <person name="Pilsyk S."/>
            <person name="Malc E."/>
            <person name="Mieczkowski P."/>
            <person name="Kruszewska J.S."/>
            <person name="Biernat P."/>
            <person name="Pawlowska J."/>
        </authorList>
    </citation>
    <scope>NUCLEOTIDE SEQUENCE</scope>
    <source>
        <strain evidence="2">WA0000017839</strain>
    </source>
</reference>
<evidence type="ECO:0000256" key="1">
    <source>
        <dbReference type="ARBA" id="ARBA00007091"/>
    </source>
</evidence>
<dbReference type="SUPFAM" id="SSF49777">
    <property type="entry name" value="PEBP-like"/>
    <property type="match status" value="1"/>
</dbReference>
<gene>
    <name evidence="2" type="ORF">INT47_001779</name>
</gene>
<dbReference type="Proteomes" id="UP000603453">
    <property type="component" value="Unassembled WGS sequence"/>
</dbReference>
<evidence type="ECO:0000313" key="2">
    <source>
        <dbReference type="EMBL" id="KAG2198640.1"/>
    </source>
</evidence>
<dbReference type="InterPro" id="IPR035810">
    <property type="entry name" value="PEBP_euk"/>
</dbReference>
<name>A0A8H7QUP9_9FUNG</name>
<sequence>MGFITAEMNLNGTLEKYNIIPDVLPSKVSPSTLLQVDYGPKDVALGNELTPQDTTQQPSIFFVAPDESAYYTLVMTDPDAPSVQDKKFGPWRHWVVVNISGSDLETAKKAENQQTPYIGPGPGENTGTHRYVFLLYQQKAGKQDFKPMEHEEKAHRRLFQLREFEAENQLELVTVNFFTCPT</sequence>
<comment type="similarity">
    <text evidence="1">Belongs to the phosphatidylethanolamine-binding protein family.</text>
</comment>
<proteinExistence type="inferred from homology"/>
<dbReference type="OrthoDB" id="2506647at2759"/>
<dbReference type="EMBL" id="JAEPRD010000107">
    <property type="protein sequence ID" value="KAG2198640.1"/>
    <property type="molecule type" value="Genomic_DNA"/>
</dbReference>
<dbReference type="PANTHER" id="PTHR11362:SF82">
    <property type="entry name" value="PHOSPHATIDYLETHANOLAMINE-BINDING PROTEIN 4"/>
    <property type="match status" value="1"/>
</dbReference>
<dbReference type="PANTHER" id="PTHR11362">
    <property type="entry name" value="PHOSPHATIDYLETHANOLAMINE-BINDING PROTEIN"/>
    <property type="match status" value="1"/>
</dbReference>
<evidence type="ECO:0000313" key="3">
    <source>
        <dbReference type="Proteomes" id="UP000603453"/>
    </source>
</evidence>
<dbReference type="CDD" id="cd00866">
    <property type="entry name" value="PEBP_euk"/>
    <property type="match status" value="1"/>
</dbReference>
<dbReference type="Gene3D" id="3.90.280.10">
    <property type="entry name" value="PEBP-like"/>
    <property type="match status" value="1"/>
</dbReference>
<protein>
    <recommendedName>
        <fullName evidence="4">Phosphatidylethanolamine-binding protein</fullName>
    </recommendedName>
</protein>
<dbReference type="Pfam" id="PF01161">
    <property type="entry name" value="PBP"/>
    <property type="match status" value="1"/>
</dbReference>
<dbReference type="InterPro" id="IPR036610">
    <property type="entry name" value="PEBP-like_sf"/>
</dbReference>